<keyword evidence="2" id="KW-1185">Reference proteome</keyword>
<dbReference type="AlphaFoldDB" id="A0A4P8I8F7"/>
<organism evidence="1 2">
    <name type="scientific">Anaerostipes rhamnosivorans</name>
    <dbReference type="NCBI Taxonomy" id="1229621"/>
    <lineage>
        <taxon>Bacteria</taxon>
        <taxon>Bacillati</taxon>
        <taxon>Bacillota</taxon>
        <taxon>Clostridia</taxon>
        <taxon>Lachnospirales</taxon>
        <taxon>Lachnospiraceae</taxon>
        <taxon>Anaerostipes</taxon>
    </lineage>
</organism>
<accession>A0A4P8I8F7</accession>
<dbReference type="Proteomes" id="UP000298653">
    <property type="component" value="Chromosome"/>
</dbReference>
<dbReference type="KEGG" id="arf:AR1Y2_0324"/>
<evidence type="ECO:0000313" key="1">
    <source>
        <dbReference type="EMBL" id="QCP33778.1"/>
    </source>
</evidence>
<sequence length="39" mass="4713">MKKKNKYQVIMEKYSMTFSTRSPFRSWTASLKSCENLYV</sequence>
<protein>
    <submittedName>
        <fullName evidence="1">Uncharacterized protein</fullName>
    </submittedName>
</protein>
<name>A0A4P8I8F7_9FIRM</name>
<gene>
    <name evidence="1" type="ORF">AR1Y2_0324</name>
</gene>
<proteinExistence type="predicted"/>
<dbReference type="EMBL" id="CP040058">
    <property type="protein sequence ID" value="QCP33778.1"/>
    <property type="molecule type" value="Genomic_DNA"/>
</dbReference>
<evidence type="ECO:0000313" key="2">
    <source>
        <dbReference type="Proteomes" id="UP000298653"/>
    </source>
</evidence>
<reference evidence="1 2" key="1">
    <citation type="submission" date="2019-05" db="EMBL/GenBank/DDBJ databases">
        <title>Complete genome sequencing of Anaerostipes rhamnosivorans.</title>
        <authorList>
            <person name="Bui T.P.N."/>
            <person name="de Vos W.M."/>
        </authorList>
    </citation>
    <scope>NUCLEOTIDE SEQUENCE [LARGE SCALE GENOMIC DNA]</scope>
    <source>
        <strain evidence="1 2">1y2</strain>
    </source>
</reference>